<gene>
    <name evidence="8" type="ORF">SCMU_13730</name>
</gene>
<keyword evidence="5" id="KW-0326">Glycosidase</keyword>
<dbReference type="InterPro" id="IPR002502">
    <property type="entry name" value="Amidase_domain"/>
</dbReference>
<dbReference type="InterPro" id="IPR018077">
    <property type="entry name" value="Glyco_hydro_fam25_subgr"/>
</dbReference>
<dbReference type="InterPro" id="IPR036505">
    <property type="entry name" value="Amidase/PGRP_sf"/>
</dbReference>
<accession>A0ABN6FFI0</accession>
<keyword evidence="9" id="KW-1185">Reference proteome</keyword>
<dbReference type="PROSITE" id="PS51904">
    <property type="entry name" value="GLYCOSYL_HYDROL_F25_2"/>
    <property type="match status" value="1"/>
</dbReference>
<evidence type="ECO:0000256" key="3">
    <source>
        <dbReference type="ARBA" id="ARBA00011901"/>
    </source>
</evidence>
<evidence type="ECO:0000313" key="9">
    <source>
        <dbReference type="Proteomes" id="UP001319861"/>
    </source>
</evidence>
<comment type="similarity">
    <text evidence="2">Belongs to the glycosyl hydrolase 25 family.</text>
</comment>
<dbReference type="EMBL" id="AP024525">
    <property type="protein sequence ID" value="BCT75531.1"/>
    <property type="molecule type" value="Genomic_DNA"/>
</dbReference>
<dbReference type="InterPro" id="IPR051206">
    <property type="entry name" value="NAMLAA_amidase_2"/>
</dbReference>
<feature type="domain" description="N-acetylmuramoyl-L-alanine amidase" evidence="7">
    <location>
        <begin position="241"/>
        <end position="368"/>
    </location>
</feature>
<organism evidence="8 9">
    <name type="scientific">Sinomonas cyclohexanicum</name>
    <name type="common">Corynebacterium cyclohexanicum</name>
    <dbReference type="NCBI Taxonomy" id="322009"/>
    <lineage>
        <taxon>Bacteria</taxon>
        <taxon>Bacillati</taxon>
        <taxon>Actinomycetota</taxon>
        <taxon>Actinomycetes</taxon>
        <taxon>Micrococcales</taxon>
        <taxon>Micrococcaceae</taxon>
        <taxon>Sinomonas</taxon>
    </lineage>
</organism>
<dbReference type="Proteomes" id="UP001319861">
    <property type="component" value="Chromosome"/>
</dbReference>
<evidence type="ECO:0000256" key="2">
    <source>
        <dbReference type="ARBA" id="ARBA00010646"/>
    </source>
</evidence>
<reference evidence="8 9" key="1">
    <citation type="journal article" date="2021" name="J. Biosci. Bioeng.">
        <title>Identification and characterization of a chc gene cluster responsible for the aromatization pathway of cyclohexanecarboxylate degradation in Sinomonas cyclohexanicum ATCC 51369.</title>
        <authorList>
            <person name="Yamamoto T."/>
            <person name="Hasegawa Y."/>
            <person name="Lau P.C.K."/>
            <person name="Iwaki H."/>
        </authorList>
    </citation>
    <scope>NUCLEOTIDE SEQUENCE [LARGE SCALE GENOMIC DNA]</scope>
    <source>
        <strain evidence="8 9">ATCC 51369</strain>
    </source>
</reference>
<comment type="catalytic activity">
    <reaction evidence="1">
        <text>Hydrolyzes the link between N-acetylmuramoyl residues and L-amino acid residues in certain cell-wall glycopeptides.</text>
        <dbReference type="EC" id="3.5.1.28"/>
    </reaction>
</comment>
<dbReference type="SMART" id="SM00641">
    <property type="entry name" value="Glyco_25"/>
    <property type="match status" value="1"/>
</dbReference>
<evidence type="ECO:0000256" key="6">
    <source>
        <dbReference type="ARBA" id="ARBA00023316"/>
    </source>
</evidence>
<proteinExistence type="inferred from homology"/>
<evidence type="ECO:0000256" key="5">
    <source>
        <dbReference type="ARBA" id="ARBA00023295"/>
    </source>
</evidence>
<dbReference type="PANTHER" id="PTHR30417:SF1">
    <property type="entry name" value="N-ACETYLMURAMOYL-L-ALANINE AMIDASE AMID"/>
    <property type="match status" value="1"/>
</dbReference>
<dbReference type="InterPro" id="IPR002053">
    <property type="entry name" value="Glyco_hydro_25"/>
</dbReference>
<dbReference type="InterPro" id="IPR017853">
    <property type="entry name" value="GH"/>
</dbReference>
<evidence type="ECO:0000256" key="4">
    <source>
        <dbReference type="ARBA" id="ARBA00022801"/>
    </source>
</evidence>
<evidence type="ECO:0000256" key="1">
    <source>
        <dbReference type="ARBA" id="ARBA00001561"/>
    </source>
</evidence>
<name>A0ABN6FFI0_SINCY</name>
<dbReference type="Gene3D" id="3.20.20.80">
    <property type="entry name" value="Glycosidases"/>
    <property type="match status" value="1"/>
</dbReference>
<protein>
    <recommendedName>
        <fullName evidence="3">N-acetylmuramoyl-L-alanine amidase</fullName>
        <ecNumber evidence="3">3.5.1.28</ecNumber>
    </recommendedName>
</protein>
<dbReference type="RefSeq" id="WP_229232265.1">
    <property type="nucleotide sequence ID" value="NZ_AP024525.1"/>
</dbReference>
<dbReference type="CDD" id="cd06583">
    <property type="entry name" value="PGRP"/>
    <property type="match status" value="1"/>
</dbReference>
<dbReference type="SUPFAM" id="SSF51445">
    <property type="entry name" value="(Trans)glycosidases"/>
    <property type="match status" value="1"/>
</dbReference>
<dbReference type="SMART" id="SM00644">
    <property type="entry name" value="Ami_2"/>
    <property type="match status" value="1"/>
</dbReference>
<sequence length="397" mass="43136">MPLYGYDESSYQNGLDPAVVPGDFVHIKATGGDGYENPYWRDQLAAARNAGKRVSLYHFARDGYTGATPDTEVAWFVSRARDVIDGTVMVVLDWEGDNVGDVAYCKAMLDGLQTQLNIRPVVYMSYNTVTSYDWSTVAPSYPLWEAAYVLGYQEIQGYNPPSGLADIPYWGGQNQRIEWQFTSSGLLNGWPNHLDLDEFFGTGADWDALCALIGQAPPASVAVYSIDESGDAKYFTANGDVPGVFGQARSYGSITIHHWDAPDAGATYAGVCTEFETGQLPDGTARQVSAHFVGEDGRLACLVSPPDAAWHAGTADGNATSIAIECDPNLTDAGYATIGWLVNWLRTQYGAGMPLVPHSHWVTTACPGDLDLNRIDALSKRPLPTTEDEAFLYRLAL</sequence>
<dbReference type="SUPFAM" id="SSF55846">
    <property type="entry name" value="N-acetylmuramoyl-L-alanine amidase-like"/>
    <property type="match status" value="1"/>
</dbReference>
<keyword evidence="4" id="KW-0378">Hydrolase</keyword>
<dbReference type="PANTHER" id="PTHR30417">
    <property type="entry name" value="N-ACETYLMURAMOYL-L-ALANINE AMIDASE AMID"/>
    <property type="match status" value="1"/>
</dbReference>
<dbReference type="Gene3D" id="3.40.80.10">
    <property type="entry name" value="Peptidoglycan recognition protein-like"/>
    <property type="match status" value="1"/>
</dbReference>
<evidence type="ECO:0000313" key="8">
    <source>
        <dbReference type="EMBL" id="BCT75531.1"/>
    </source>
</evidence>
<dbReference type="EC" id="3.5.1.28" evidence="3"/>
<keyword evidence="6" id="KW-0961">Cell wall biogenesis/degradation</keyword>
<dbReference type="Pfam" id="PF01183">
    <property type="entry name" value="Glyco_hydro_25"/>
    <property type="match status" value="1"/>
</dbReference>
<dbReference type="Pfam" id="PF01510">
    <property type="entry name" value="Amidase_2"/>
    <property type="match status" value="1"/>
</dbReference>
<evidence type="ECO:0000259" key="7">
    <source>
        <dbReference type="SMART" id="SM00644"/>
    </source>
</evidence>